<reference evidence="4" key="1">
    <citation type="submission" date="2017-09" db="EMBL/GenBank/DDBJ databases">
        <authorList>
            <person name="Varghese N."/>
            <person name="Submissions S."/>
        </authorList>
    </citation>
    <scope>NUCLEOTIDE SEQUENCE [LARGE SCALE GENOMIC DNA]</scope>
    <source>
        <strain evidence="4">DSM 29961</strain>
    </source>
</reference>
<keyword evidence="2" id="KW-0812">Transmembrane</keyword>
<dbReference type="AlphaFoldDB" id="A0A286GTE5"/>
<evidence type="ECO:0000313" key="3">
    <source>
        <dbReference type="EMBL" id="SOD98813.1"/>
    </source>
</evidence>
<evidence type="ECO:0000256" key="1">
    <source>
        <dbReference type="SAM" id="Coils"/>
    </source>
</evidence>
<name>A0A286GTE5_9BACT</name>
<evidence type="ECO:0000256" key="2">
    <source>
        <dbReference type="SAM" id="Phobius"/>
    </source>
</evidence>
<keyword evidence="2" id="KW-0472">Membrane</keyword>
<organism evidence="3 4">
    <name type="scientific">Spirosoma fluviale</name>
    <dbReference type="NCBI Taxonomy" id="1597977"/>
    <lineage>
        <taxon>Bacteria</taxon>
        <taxon>Pseudomonadati</taxon>
        <taxon>Bacteroidota</taxon>
        <taxon>Cytophagia</taxon>
        <taxon>Cytophagales</taxon>
        <taxon>Cytophagaceae</taxon>
        <taxon>Spirosoma</taxon>
    </lineage>
</organism>
<dbReference type="EMBL" id="OCNH01000008">
    <property type="protein sequence ID" value="SOD98813.1"/>
    <property type="molecule type" value="Genomic_DNA"/>
</dbReference>
<keyword evidence="2" id="KW-1133">Transmembrane helix</keyword>
<keyword evidence="1" id="KW-0175">Coiled coil</keyword>
<evidence type="ECO:0008006" key="5">
    <source>
        <dbReference type="Google" id="ProtNLM"/>
    </source>
</evidence>
<feature type="transmembrane region" description="Helical" evidence="2">
    <location>
        <begin position="16"/>
        <end position="37"/>
    </location>
</feature>
<evidence type="ECO:0000313" key="4">
    <source>
        <dbReference type="Proteomes" id="UP000219452"/>
    </source>
</evidence>
<proteinExistence type="predicted"/>
<keyword evidence="4" id="KW-1185">Reference proteome</keyword>
<sequence>MTPMEPRPQPRNNSRSYLLAALLILAALNVLLLYFYYQERQDNKTKDATIAAKTEEVLIAKTKLDSISTQLDEKIAEIRQLGGSVDSLMKIKAQLEVDKRELKNVGSFDSKKYDQKIRNYQSLLAQKDQEIARLKEENGVLSQQNQTLAQENSGLKSEKQSLSDSVVSVTIKNQELAEKVTIAAALRAETVTVTGVNAKGKETDGGEYKAKRTDKVHISMQLSPNGLAKKDEKLLYIRIIDPNGAVVSDLATGSGEFMYNNQGMIYTAMQKFTFDNTRQRLDFYYGRGGQRFIEGKHTVEVYCEGFRIGDGEFTIK</sequence>
<protein>
    <recommendedName>
        <fullName evidence="5">Cell division protein ZapB</fullName>
    </recommendedName>
</protein>
<feature type="coiled-coil region" evidence="1">
    <location>
        <begin position="85"/>
        <end position="151"/>
    </location>
</feature>
<dbReference type="Proteomes" id="UP000219452">
    <property type="component" value="Unassembled WGS sequence"/>
</dbReference>
<accession>A0A286GTE5</accession>
<gene>
    <name evidence="3" type="ORF">SAMN06269250_6235</name>
</gene>